<feature type="coiled-coil region" evidence="1">
    <location>
        <begin position="51"/>
        <end position="78"/>
    </location>
</feature>
<dbReference type="Proteomes" id="UP001281410">
    <property type="component" value="Unassembled WGS sequence"/>
</dbReference>
<evidence type="ECO:0000313" key="3">
    <source>
        <dbReference type="EMBL" id="KAK3184725.1"/>
    </source>
</evidence>
<dbReference type="AlphaFoldDB" id="A0AAD9ZNG6"/>
<dbReference type="SUPFAM" id="SSF55658">
    <property type="entry name" value="L9 N-domain-like"/>
    <property type="match status" value="1"/>
</dbReference>
<dbReference type="InterPro" id="IPR011320">
    <property type="entry name" value="RNase_H1_N"/>
</dbReference>
<keyword evidence="4" id="KW-1185">Reference proteome</keyword>
<name>A0AAD9ZNG6_9ROSI</name>
<sequence>MVKALILINAFAQKPLHDGIDGSVLPARLRFAVLKLDAAQRSAEPEVLIQRREFTDKFAVLQNEISQLRETISEQQRQHSLALDTQRVKLMQQASDRETALNFNIQQLCTRLARQSAQCTRRSASPSLSLQTSDEDFVVTHRPPIMHNTCMGHDDLGYPVFSDVPLGPALSLPATAVPLPSEVAQTKRGGISDLISVTAVDKEDSISLESLDTLEIANEAIAPQEQTKGRTYTKTNTQSSIVITNGGFSPIKPSLLKDFPRTDTSVNEEDKSFGHQDLSDLSQTLGYKMSSASYNGDIQRVMPCMSLDSCTMASSSRLTISEASETSLPVAPANVFYCPNSDKDFVLPLISGDESKHRRPVKGTSLNKQEHNLLNHLWAIPQTKTHRQNYQRVLNVYFHYSKKTGKASTAALGTSTGTPNLRPNNAVRSFSHYVAYNGNKYGIYTRWIVVETSIQGMDDPMWEGFHNVKQAQLALHSYRISLDERNSSSNRQTADKKSANLNKQLSNLKKANTAEIAELEHQVAFLKFQLALRDHETSLGDLPFSQALTALPNELRAEIAQITTQTELQRYMFILDFLAEHLRDIPDLQVNMVIHGGKFPYVFPEVTVCFPDFSQVEMACKTFHIKDLLDLGIVAKIIIEGEKIPGDLPQALLDAINENGLQPDHDPIRITCYSTPLNGFKTLMDIPG</sequence>
<dbReference type="InterPro" id="IPR009027">
    <property type="entry name" value="Ribosomal_bL9/RNase_H1_N"/>
</dbReference>
<evidence type="ECO:0000313" key="4">
    <source>
        <dbReference type="Proteomes" id="UP001281410"/>
    </source>
</evidence>
<evidence type="ECO:0000259" key="2">
    <source>
        <dbReference type="Pfam" id="PF01693"/>
    </source>
</evidence>
<accession>A0AAD9ZNG6</accession>
<dbReference type="EMBL" id="JANJYJ010000010">
    <property type="protein sequence ID" value="KAK3184725.1"/>
    <property type="molecule type" value="Genomic_DNA"/>
</dbReference>
<dbReference type="Pfam" id="PF01693">
    <property type="entry name" value="Cauli_VI"/>
    <property type="match status" value="1"/>
</dbReference>
<comment type="caution">
    <text evidence="3">The sequence shown here is derived from an EMBL/GenBank/DDBJ whole genome shotgun (WGS) entry which is preliminary data.</text>
</comment>
<feature type="coiled-coil region" evidence="1">
    <location>
        <begin position="491"/>
        <end position="522"/>
    </location>
</feature>
<keyword evidence="1" id="KW-0175">Coiled coil</keyword>
<reference evidence="3" key="1">
    <citation type="journal article" date="2023" name="Plant J.">
        <title>Genome sequences and population genomics provide insights into the demographic history, inbreeding, and mutation load of two 'living fossil' tree species of Dipteronia.</title>
        <authorList>
            <person name="Feng Y."/>
            <person name="Comes H.P."/>
            <person name="Chen J."/>
            <person name="Zhu S."/>
            <person name="Lu R."/>
            <person name="Zhang X."/>
            <person name="Li P."/>
            <person name="Qiu J."/>
            <person name="Olsen K.M."/>
            <person name="Qiu Y."/>
        </authorList>
    </citation>
    <scope>NUCLEOTIDE SEQUENCE</scope>
    <source>
        <strain evidence="3">NBL</strain>
    </source>
</reference>
<evidence type="ECO:0000256" key="1">
    <source>
        <dbReference type="SAM" id="Coils"/>
    </source>
</evidence>
<gene>
    <name evidence="3" type="ORF">Dsin_032011</name>
</gene>
<organism evidence="3 4">
    <name type="scientific">Dipteronia sinensis</name>
    <dbReference type="NCBI Taxonomy" id="43782"/>
    <lineage>
        <taxon>Eukaryota</taxon>
        <taxon>Viridiplantae</taxon>
        <taxon>Streptophyta</taxon>
        <taxon>Embryophyta</taxon>
        <taxon>Tracheophyta</taxon>
        <taxon>Spermatophyta</taxon>
        <taxon>Magnoliopsida</taxon>
        <taxon>eudicotyledons</taxon>
        <taxon>Gunneridae</taxon>
        <taxon>Pentapetalae</taxon>
        <taxon>rosids</taxon>
        <taxon>malvids</taxon>
        <taxon>Sapindales</taxon>
        <taxon>Sapindaceae</taxon>
        <taxon>Hippocastanoideae</taxon>
        <taxon>Acereae</taxon>
        <taxon>Dipteronia</taxon>
    </lineage>
</organism>
<proteinExistence type="predicted"/>
<feature type="domain" description="Ribonuclease H1 N-terminal" evidence="2">
    <location>
        <begin position="433"/>
        <end position="472"/>
    </location>
</feature>
<protein>
    <recommendedName>
        <fullName evidence="2">Ribonuclease H1 N-terminal domain-containing protein</fullName>
    </recommendedName>
</protein>